<feature type="region of interest" description="Disordered" evidence="1">
    <location>
        <begin position="146"/>
        <end position="167"/>
    </location>
</feature>
<dbReference type="AlphaFoldDB" id="A0A1M5ABL3"/>
<dbReference type="Proteomes" id="UP000184346">
    <property type="component" value="Unassembled WGS sequence"/>
</dbReference>
<protein>
    <submittedName>
        <fullName evidence="4">PRC-barrel domain-containing protein</fullName>
    </submittedName>
</protein>
<evidence type="ECO:0000256" key="1">
    <source>
        <dbReference type="SAM" id="MobiDB-lite"/>
    </source>
</evidence>
<evidence type="ECO:0000313" key="4">
    <source>
        <dbReference type="EMBL" id="SHF27653.1"/>
    </source>
</evidence>
<evidence type="ECO:0000313" key="5">
    <source>
        <dbReference type="Proteomes" id="UP000184346"/>
    </source>
</evidence>
<gene>
    <name evidence="4" type="ORF">SAMN02745148_02198</name>
</gene>
<organism evidence="4 5">
    <name type="scientific">Modicisalibacter ilicicola DSM 19980</name>
    <dbReference type="NCBI Taxonomy" id="1121942"/>
    <lineage>
        <taxon>Bacteria</taxon>
        <taxon>Pseudomonadati</taxon>
        <taxon>Pseudomonadota</taxon>
        <taxon>Gammaproteobacteria</taxon>
        <taxon>Oceanospirillales</taxon>
        <taxon>Halomonadaceae</taxon>
        <taxon>Modicisalibacter</taxon>
    </lineage>
</organism>
<reference evidence="4 5" key="1">
    <citation type="submission" date="2016-11" db="EMBL/GenBank/DDBJ databases">
        <authorList>
            <person name="Jaros S."/>
            <person name="Januszkiewicz K."/>
            <person name="Wedrychowicz H."/>
        </authorList>
    </citation>
    <scope>NUCLEOTIDE SEQUENCE [LARGE SCALE GENOMIC DNA]</scope>
    <source>
        <strain evidence="4 5">DSM 19980</strain>
    </source>
</reference>
<dbReference type="PANTHER" id="PTHR36505:SF1">
    <property type="entry name" value="BLR1072 PROTEIN"/>
    <property type="match status" value="1"/>
</dbReference>
<dbReference type="EMBL" id="FQUJ01000009">
    <property type="protein sequence ID" value="SHF27653.1"/>
    <property type="molecule type" value="Genomic_DNA"/>
</dbReference>
<evidence type="ECO:0000256" key="2">
    <source>
        <dbReference type="SAM" id="SignalP"/>
    </source>
</evidence>
<dbReference type="InterPro" id="IPR027275">
    <property type="entry name" value="PRC-brl_dom"/>
</dbReference>
<dbReference type="InterPro" id="IPR011033">
    <property type="entry name" value="PRC_barrel-like_sf"/>
</dbReference>
<dbReference type="PANTHER" id="PTHR36505">
    <property type="entry name" value="BLR1072 PROTEIN"/>
    <property type="match status" value="1"/>
</dbReference>
<proteinExistence type="predicted"/>
<feature type="signal peptide" evidence="2">
    <location>
        <begin position="1"/>
        <end position="21"/>
    </location>
</feature>
<feature type="chain" id="PRO_5012477196" evidence="2">
    <location>
        <begin position="22"/>
        <end position="263"/>
    </location>
</feature>
<dbReference type="Pfam" id="PF05239">
    <property type="entry name" value="PRC"/>
    <property type="match status" value="1"/>
</dbReference>
<dbReference type="SUPFAM" id="SSF50346">
    <property type="entry name" value="PRC-barrel domain"/>
    <property type="match status" value="1"/>
</dbReference>
<dbReference type="RefSeq" id="WP_245791903.1">
    <property type="nucleotide sequence ID" value="NZ_FQUJ01000009.1"/>
</dbReference>
<accession>A0A1M5ABL3</accession>
<keyword evidence="5" id="KW-1185">Reference proteome</keyword>
<keyword evidence="2" id="KW-0732">Signal</keyword>
<dbReference type="STRING" id="1121942.SAMN02745148_02198"/>
<name>A0A1M5ABL3_9GAMM</name>
<dbReference type="Gene3D" id="2.30.30.240">
    <property type="entry name" value="PRC-barrel domain"/>
    <property type="match status" value="1"/>
</dbReference>
<sequence>MRSVNYPLAVLALALAPPAFAQDGTSPSSQASASESARLDMTTRSVEDLDYHAIYQQGGIRGRDLLGIEVFGVGDGEEIGNVRDALISGENGRIAALIAEVGGLWDLGDTHVAVPWEDVELTPEGVQVPVNEENADAYDLFEGQFPVTGQERDQAEEPGGDTSGKEPRAWKLSALINDYARLQDGSGYGYVKDVLFSESGKIQAVVVSAGGEAPARGPFAYPFYGYEQGWSPDASSYEVPHLLEDVKKVPQFKYEDYPGLWDE</sequence>
<feature type="domain" description="PRC-barrel" evidence="3">
    <location>
        <begin position="59"/>
        <end position="133"/>
    </location>
</feature>
<evidence type="ECO:0000259" key="3">
    <source>
        <dbReference type="Pfam" id="PF05239"/>
    </source>
</evidence>